<feature type="coiled-coil region" evidence="1">
    <location>
        <begin position="35"/>
        <end position="62"/>
    </location>
</feature>
<keyword evidence="1" id="KW-0175">Coiled coil</keyword>
<evidence type="ECO:0000313" key="2">
    <source>
        <dbReference type="EMBL" id="QJA97905.1"/>
    </source>
</evidence>
<name>A0A6M3LYW9_9ZZZZ</name>
<evidence type="ECO:0000256" key="1">
    <source>
        <dbReference type="SAM" id="Coils"/>
    </source>
</evidence>
<sequence length="72" mass="8110">MDIPHEPCDECGRRENTVVLCPDCFARAVQEHPDMAALRGRIAKQQAEMAELRKEIGLAQSAQWGYDAGRRL</sequence>
<gene>
    <name evidence="2" type="ORF">MM415B05857_0006</name>
</gene>
<accession>A0A6M3LYW9</accession>
<proteinExistence type="predicted"/>
<reference evidence="2" key="1">
    <citation type="submission" date="2020-03" db="EMBL/GenBank/DDBJ databases">
        <title>The deep terrestrial virosphere.</title>
        <authorList>
            <person name="Holmfeldt K."/>
            <person name="Nilsson E."/>
            <person name="Simone D."/>
            <person name="Lopez-Fernandez M."/>
            <person name="Wu X."/>
            <person name="de Brujin I."/>
            <person name="Lundin D."/>
            <person name="Andersson A."/>
            <person name="Bertilsson S."/>
            <person name="Dopson M."/>
        </authorList>
    </citation>
    <scope>NUCLEOTIDE SEQUENCE</scope>
    <source>
        <strain evidence="2">MM415B05857</strain>
    </source>
</reference>
<organism evidence="2">
    <name type="scientific">viral metagenome</name>
    <dbReference type="NCBI Taxonomy" id="1070528"/>
    <lineage>
        <taxon>unclassified sequences</taxon>
        <taxon>metagenomes</taxon>
        <taxon>organismal metagenomes</taxon>
    </lineage>
</organism>
<dbReference type="AlphaFoldDB" id="A0A6M3LYW9"/>
<dbReference type="EMBL" id="MT143535">
    <property type="protein sequence ID" value="QJA97905.1"/>
    <property type="molecule type" value="Genomic_DNA"/>
</dbReference>
<protein>
    <submittedName>
        <fullName evidence="2">Uncharacterized protein</fullName>
    </submittedName>
</protein>